<comment type="caution">
    <text evidence="2">The sequence shown here is derived from an EMBL/GenBank/DDBJ whole genome shotgun (WGS) entry which is preliminary data.</text>
</comment>
<evidence type="ECO:0000313" key="2">
    <source>
        <dbReference type="EMBL" id="PWH06414.1"/>
    </source>
</evidence>
<dbReference type="Gene3D" id="3.50.50.60">
    <property type="entry name" value="FAD/NAD(P)-binding domain"/>
    <property type="match status" value="1"/>
</dbReference>
<accession>A0A2U2RKV9</accession>
<dbReference type="InterPro" id="IPR050464">
    <property type="entry name" value="Zeta_carotene_desat/Oxidored"/>
</dbReference>
<dbReference type="RefSeq" id="WP_109275007.1">
    <property type="nucleotide sequence ID" value="NZ_QFKX01000002.1"/>
</dbReference>
<dbReference type="EMBL" id="QFKX01000002">
    <property type="protein sequence ID" value="PWH06414.1"/>
    <property type="molecule type" value="Genomic_DNA"/>
</dbReference>
<sequence>MNTDVLVLGGGIAGLLAARRHARAGARVTLLEQTQDVGGAVHALDLGGVTVDAGAEAYGTASGAVDALIGELGLGQMAVAPRSGPGSHLVSAAGSVASPRGGLLGIPGDPLALDARQALGTWGALRAWAERFAPASFGLTEQVSVADYVRTRMGARVADRLVAPIVGGVHSADPRSLELASVLPSLEQTVRETGSLAAAVRALRPASAGRSAGTAVRSLTATMAALPHALADDLRAHGGRILTGTRVTGLRRRGDSWEARLDAATTTAPDAATSDTGEPLHAAHLVLATDPDTARGLLSGGRQPAEEQPADDPAAAVARAIPETPAVPVRLVLLALTDAALDSFPTGTGALVAPGTPGIRAKGLTHSSAKWEHVQQAAVEQLGPHSHVLRLSYGRPGEVLPGDDGLDEEGITDLALADASAIVGIPLSRSQLRASHTVTWRRTMRQARPGHRAALDHLETTLGSTGLPLELTGAWRAGTGLDALVRHDGRTS</sequence>
<dbReference type="OrthoDB" id="3450553at2"/>
<proteinExistence type="predicted"/>
<dbReference type="InterPro" id="IPR002937">
    <property type="entry name" value="Amino_oxidase"/>
</dbReference>
<organism evidence="2 3">
    <name type="scientific">Brachybacterium endophyticum</name>
    <dbReference type="NCBI Taxonomy" id="2182385"/>
    <lineage>
        <taxon>Bacteria</taxon>
        <taxon>Bacillati</taxon>
        <taxon>Actinomycetota</taxon>
        <taxon>Actinomycetes</taxon>
        <taxon>Micrococcales</taxon>
        <taxon>Dermabacteraceae</taxon>
        <taxon>Brachybacterium</taxon>
    </lineage>
</organism>
<gene>
    <name evidence="2" type="ORF">DEO23_05430</name>
</gene>
<dbReference type="SUPFAM" id="SSF51905">
    <property type="entry name" value="FAD/NAD(P)-binding domain"/>
    <property type="match status" value="1"/>
</dbReference>
<protein>
    <submittedName>
        <fullName evidence="2">Protoporphyrinogen oxidase</fullName>
    </submittedName>
</protein>
<keyword evidence="3" id="KW-1185">Reference proteome</keyword>
<evidence type="ECO:0000259" key="1">
    <source>
        <dbReference type="Pfam" id="PF01593"/>
    </source>
</evidence>
<evidence type="ECO:0000313" key="3">
    <source>
        <dbReference type="Proteomes" id="UP000245590"/>
    </source>
</evidence>
<dbReference type="InterPro" id="IPR036188">
    <property type="entry name" value="FAD/NAD-bd_sf"/>
</dbReference>
<dbReference type="AlphaFoldDB" id="A0A2U2RKV9"/>
<name>A0A2U2RKV9_9MICO</name>
<feature type="domain" description="Amine oxidase" evidence="1">
    <location>
        <begin position="12"/>
        <end position="463"/>
    </location>
</feature>
<dbReference type="PANTHER" id="PTHR42923">
    <property type="entry name" value="PROTOPORPHYRINOGEN OXIDASE"/>
    <property type="match status" value="1"/>
</dbReference>
<dbReference type="Proteomes" id="UP000245590">
    <property type="component" value="Unassembled WGS sequence"/>
</dbReference>
<dbReference type="Gene3D" id="3.90.660.20">
    <property type="entry name" value="Protoporphyrinogen oxidase, mitochondrial, domain 2"/>
    <property type="match status" value="1"/>
</dbReference>
<reference evidence="2 3" key="1">
    <citation type="submission" date="2018-05" db="EMBL/GenBank/DDBJ databases">
        <title>Brachybacterium sp. M1HQ-2T, whole genome shotgun sequence.</title>
        <authorList>
            <person name="Tuo L."/>
        </authorList>
    </citation>
    <scope>NUCLEOTIDE SEQUENCE [LARGE SCALE GENOMIC DNA]</scope>
    <source>
        <strain evidence="2 3">M1HQ-2</strain>
    </source>
</reference>
<dbReference type="SUPFAM" id="SSF54373">
    <property type="entry name" value="FAD-linked reductases, C-terminal domain"/>
    <property type="match status" value="1"/>
</dbReference>
<dbReference type="PANTHER" id="PTHR42923:SF3">
    <property type="entry name" value="PROTOPORPHYRINOGEN OXIDASE"/>
    <property type="match status" value="1"/>
</dbReference>
<dbReference type="Pfam" id="PF01593">
    <property type="entry name" value="Amino_oxidase"/>
    <property type="match status" value="1"/>
</dbReference>
<dbReference type="Gene3D" id="1.10.3110.10">
    <property type="entry name" value="protoporphyrinogen ix oxidase, domain 3"/>
    <property type="match status" value="1"/>
</dbReference>
<dbReference type="GO" id="GO:0016491">
    <property type="term" value="F:oxidoreductase activity"/>
    <property type="evidence" value="ECO:0007669"/>
    <property type="project" value="InterPro"/>
</dbReference>